<dbReference type="InterPro" id="IPR036291">
    <property type="entry name" value="NAD(P)-bd_dom_sf"/>
</dbReference>
<dbReference type="InterPro" id="IPR013815">
    <property type="entry name" value="ATP_grasp_subdomain_1"/>
</dbReference>
<dbReference type="InterPro" id="IPR003781">
    <property type="entry name" value="CoA-bd"/>
</dbReference>
<evidence type="ECO:0000313" key="7">
    <source>
        <dbReference type="EMBL" id="SEJ70708.1"/>
    </source>
</evidence>
<dbReference type="AlphaFoldDB" id="A0AAQ1GFT5"/>
<accession>A0AAQ1GFT5</accession>
<dbReference type="Proteomes" id="UP000183529">
    <property type="component" value="Unassembled WGS sequence"/>
</dbReference>
<dbReference type="GO" id="GO:0046872">
    <property type="term" value="F:metal ion binding"/>
    <property type="evidence" value="ECO:0007669"/>
    <property type="project" value="InterPro"/>
</dbReference>
<dbReference type="SUPFAM" id="SSF51735">
    <property type="entry name" value="NAD(P)-binding Rossmann-fold domains"/>
    <property type="match status" value="1"/>
</dbReference>
<organism evidence="7 8">
    <name type="scientific">Paraburkholderia tropica</name>
    <dbReference type="NCBI Taxonomy" id="92647"/>
    <lineage>
        <taxon>Bacteria</taxon>
        <taxon>Pseudomonadati</taxon>
        <taxon>Pseudomonadota</taxon>
        <taxon>Betaproteobacteria</taxon>
        <taxon>Burkholderiales</taxon>
        <taxon>Burkholderiaceae</taxon>
        <taxon>Paraburkholderia</taxon>
    </lineage>
</organism>
<name>A0AAQ1GFT5_9BURK</name>
<evidence type="ECO:0000313" key="8">
    <source>
        <dbReference type="Proteomes" id="UP000183529"/>
    </source>
</evidence>
<dbReference type="Pfam" id="PF13549">
    <property type="entry name" value="ATP-grasp_5"/>
    <property type="match status" value="1"/>
</dbReference>
<gene>
    <name evidence="7" type="ORF">SAMN05216550_107283</name>
</gene>
<sequence>MTSPTLCALFEAKSVAVVGASSDPDRIGGRVLRFLRESGFEGELFPINRSGSEIQGLPAYSSILDVPAVPDQAIIVVPTGGVEAAVCEAIQKGVRSVVVLTAGFAEANVEGRAVQDRMAAMCRAAGIRMIGPNSLGLLNVETRLFSTFSVVLYGINPKAGNIALATQSGAFGSALYGAATLRGMGFSKIIATGNEADVDVAEAIDYLADDPGTRVIMAALESAKDGQKLRRALLKAANARKPVIIMKVGRSELGAAAAATHTGSLAGNDAAYDTVFAECGAYRARSQEELLDIAYLVSTTGHLPVNNELGVLTSSGGIGVMIADACGDSGLAMPALPEAARTAMLDLLPFAVAANPLDVTAQITSVKNGTVRALDIMLSRSSYGTTLAYLASAGLTPASFKNNYAQPFKELKARHPARDVIVVTLSVPEVDRELEKIGIPVFNDATRATLALGAAATIRARWADLYEIPDTPSRARELGDVSTEALAKQALADAGLPVPQEILAIDADAAVVAADTIGYPVVLKVVSRQILHKTELGGVVLDVKCADAVRAAHQQILDRVNAHAPHAQIDGILVCPMIVGGTEMILGVSNDATFGPMLLVGAGGINTELYKDVSLASAPLTQTRARQTLDKVKATALLKGWRGSTPRNTDALVRAMIKLSGFAMCHPEIVSVDVNPLVVHESGVAVLDAVIIKQPAASF</sequence>
<dbReference type="RefSeq" id="WP_074983704.1">
    <property type="nucleotide sequence ID" value="NZ_CADFGN010000008.1"/>
</dbReference>
<dbReference type="GO" id="GO:0005524">
    <property type="term" value="F:ATP binding"/>
    <property type="evidence" value="ECO:0007669"/>
    <property type="project" value="UniProtKB-UniRule"/>
</dbReference>
<proteinExistence type="inferred from homology"/>
<keyword evidence="3 5" id="KW-0067">ATP-binding</keyword>
<dbReference type="Gene3D" id="3.40.50.261">
    <property type="entry name" value="Succinyl-CoA synthetase domains"/>
    <property type="match status" value="2"/>
</dbReference>
<evidence type="ECO:0000256" key="5">
    <source>
        <dbReference type="PROSITE-ProRule" id="PRU00409"/>
    </source>
</evidence>
<keyword evidence="1" id="KW-0436">Ligase</keyword>
<evidence type="ECO:0000256" key="2">
    <source>
        <dbReference type="ARBA" id="ARBA00022741"/>
    </source>
</evidence>
<dbReference type="InterPro" id="IPR043938">
    <property type="entry name" value="Ligase_CoA_dom"/>
</dbReference>
<dbReference type="InterPro" id="IPR016102">
    <property type="entry name" value="Succinyl-CoA_synth-like"/>
</dbReference>
<dbReference type="Pfam" id="PF13607">
    <property type="entry name" value="Succ_CoA_lig"/>
    <property type="match status" value="1"/>
</dbReference>
<reference evidence="7 8" key="1">
    <citation type="submission" date="2016-10" db="EMBL/GenBank/DDBJ databases">
        <authorList>
            <person name="Varghese N."/>
            <person name="Submissions S."/>
        </authorList>
    </citation>
    <scope>NUCLEOTIDE SEQUENCE [LARGE SCALE GENOMIC DNA]</scope>
    <source>
        <strain evidence="7 8">LMG 22274</strain>
    </source>
</reference>
<dbReference type="SUPFAM" id="SSF52210">
    <property type="entry name" value="Succinyl-CoA synthetase domains"/>
    <property type="match status" value="2"/>
</dbReference>
<comment type="similarity">
    <text evidence="4">In the N-terminal section; belongs to the acetate CoA ligase alpha subunit family.</text>
</comment>
<dbReference type="PANTHER" id="PTHR43334:SF1">
    <property type="entry name" value="3-HYDROXYPROPIONATE--COA LIGASE [ADP-FORMING]"/>
    <property type="match status" value="1"/>
</dbReference>
<evidence type="ECO:0000259" key="6">
    <source>
        <dbReference type="PROSITE" id="PS50975"/>
    </source>
</evidence>
<dbReference type="FunFam" id="3.30.1490.20:FF:000020">
    <property type="entry name" value="Protein lysine acetyltransferase"/>
    <property type="match status" value="1"/>
</dbReference>
<comment type="caution">
    <text evidence="7">The sequence shown here is derived from an EMBL/GenBank/DDBJ whole genome shotgun (WGS) entry which is preliminary data.</text>
</comment>
<keyword evidence="2 5" id="KW-0547">Nucleotide-binding</keyword>
<dbReference type="Gene3D" id="3.40.50.720">
    <property type="entry name" value="NAD(P)-binding Rossmann-like Domain"/>
    <property type="match status" value="1"/>
</dbReference>
<dbReference type="Gene3D" id="3.30.1490.20">
    <property type="entry name" value="ATP-grasp fold, A domain"/>
    <property type="match status" value="1"/>
</dbReference>
<evidence type="ECO:0000256" key="4">
    <source>
        <dbReference type="ARBA" id="ARBA00060888"/>
    </source>
</evidence>
<dbReference type="PROSITE" id="PS50975">
    <property type="entry name" value="ATP_GRASP"/>
    <property type="match status" value="1"/>
</dbReference>
<feature type="domain" description="ATP-grasp" evidence="6">
    <location>
        <begin position="488"/>
        <end position="524"/>
    </location>
</feature>
<dbReference type="SUPFAM" id="SSF56059">
    <property type="entry name" value="Glutathione synthetase ATP-binding domain-like"/>
    <property type="match status" value="1"/>
</dbReference>
<evidence type="ECO:0000256" key="1">
    <source>
        <dbReference type="ARBA" id="ARBA00022598"/>
    </source>
</evidence>
<dbReference type="Pfam" id="PF13380">
    <property type="entry name" value="CoA_binding_2"/>
    <property type="match status" value="1"/>
</dbReference>
<dbReference type="InterPro" id="IPR011761">
    <property type="entry name" value="ATP-grasp"/>
</dbReference>
<dbReference type="InterPro" id="IPR032875">
    <property type="entry name" value="Succ_CoA_lig_flav_dom"/>
</dbReference>
<dbReference type="Gene3D" id="3.30.470.20">
    <property type="entry name" value="ATP-grasp fold, B domain"/>
    <property type="match status" value="1"/>
</dbReference>
<dbReference type="EMBL" id="FNZM01000007">
    <property type="protein sequence ID" value="SEJ70708.1"/>
    <property type="molecule type" value="Genomic_DNA"/>
</dbReference>
<dbReference type="InterPro" id="IPR051538">
    <property type="entry name" value="Acyl-CoA_Synth/Transferase"/>
</dbReference>
<protein>
    <submittedName>
        <fullName evidence="7">Acyl-CoA synthetase (NDP forming)</fullName>
    </submittedName>
</protein>
<dbReference type="Pfam" id="PF19045">
    <property type="entry name" value="Ligase_CoA_2"/>
    <property type="match status" value="1"/>
</dbReference>
<dbReference type="GO" id="GO:0043758">
    <property type="term" value="F:acetate-CoA ligase (ADP-forming) activity"/>
    <property type="evidence" value="ECO:0007669"/>
    <property type="project" value="InterPro"/>
</dbReference>
<dbReference type="PANTHER" id="PTHR43334">
    <property type="entry name" value="ACETATE--COA LIGASE [ADP-FORMING]"/>
    <property type="match status" value="1"/>
</dbReference>
<evidence type="ECO:0000256" key="3">
    <source>
        <dbReference type="ARBA" id="ARBA00022840"/>
    </source>
</evidence>
<dbReference type="SMART" id="SM00881">
    <property type="entry name" value="CoA_binding"/>
    <property type="match status" value="1"/>
</dbReference>